<dbReference type="GeneID" id="54292761"/>
<evidence type="ECO:0000313" key="2">
    <source>
        <dbReference type="EMBL" id="KAF2136576.1"/>
    </source>
</evidence>
<gene>
    <name evidence="2" type="ORF">K452DRAFT_128595</name>
</gene>
<proteinExistence type="predicted"/>
<accession>A0A6A6AY95</accession>
<organism evidence="2 3">
    <name type="scientific">Aplosporella prunicola CBS 121167</name>
    <dbReference type="NCBI Taxonomy" id="1176127"/>
    <lineage>
        <taxon>Eukaryota</taxon>
        <taxon>Fungi</taxon>
        <taxon>Dikarya</taxon>
        <taxon>Ascomycota</taxon>
        <taxon>Pezizomycotina</taxon>
        <taxon>Dothideomycetes</taxon>
        <taxon>Dothideomycetes incertae sedis</taxon>
        <taxon>Botryosphaeriales</taxon>
        <taxon>Aplosporellaceae</taxon>
        <taxon>Aplosporella</taxon>
    </lineage>
</organism>
<dbReference type="Proteomes" id="UP000799438">
    <property type="component" value="Unassembled WGS sequence"/>
</dbReference>
<dbReference type="EMBL" id="ML995517">
    <property type="protein sequence ID" value="KAF2136576.1"/>
    <property type="molecule type" value="Genomic_DNA"/>
</dbReference>
<evidence type="ECO:0000313" key="3">
    <source>
        <dbReference type="Proteomes" id="UP000799438"/>
    </source>
</evidence>
<protein>
    <submittedName>
        <fullName evidence="2">Uncharacterized protein</fullName>
    </submittedName>
</protein>
<keyword evidence="1" id="KW-0812">Transmembrane</keyword>
<reference evidence="2" key="1">
    <citation type="journal article" date="2020" name="Stud. Mycol.">
        <title>101 Dothideomycetes genomes: a test case for predicting lifestyles and emergence of pathogens.</title>
        <authorList>
            <person name="Haridas S."/>
            <person name="Albert R."/>
            <person name="Binder M."/>
            <person name="Bloem J."/>
            <person name="Labutti K."/>
            <person name="Salamov A."/>
            <person name="Andreopoulos B."/>
            <person name="Baker S."/>
            <person name="Barry K."/>
            <person name="Bills G."/>
            <person name="Bluhm B."/>
            <person name="Cannon C."/>
            <person name="Castanera R."/>
            <person name="Culley D."/>
            <person name="Daum C."/>
            <person name="Ezra D."/>
            <person name="Gonzalez J."/>
            <person name="Henrissat B."/>
            <person name="Kuo A."/>
            <person name="Liang C."/>
            <person name="Lipzen A."/>
            <person name="Lutzoni F."/>
            <person name="Magnuson J."/>
            <person name="Mondo S."/>
            <person name="Nolan M."/>
            <person name="Ohm R."/>
            <person name="Pangilinan J."/>
            <person name="Park H.-J."/>
            <person name="Ramirez L."/>
            <person name="Alfaro M."/>
            <person name="Sun H."/>
            <person name="Tritt A."/>
            <person name="Yoshinaga Y."/>
            <person name="Zwiers L.-H."/>
            <person name="Turgeon B."/>
            <person name="Goodwin S."/>
            <person name="Spatafora J."/>
            <person name="Crous P."/>
            <person name="Grigoriev I."/>
        </authorList>
    </citation>
    <scope>NUCLEOTIDE SEQUENCE</scope>
    <source>
        <strain evidence="2">CBS 121167</strain>
    </source>
</reference>
<keyword evidence="1" id="KW-0472">Membrane</keyword>
<evidence type="ECO:0000256" key="1">
    <source>
        <dbReference type="SAM" id="Phobius"/>
    </source>
</evidence>
<dbReference type="RefSeq" id="XP_033392294.1">
    <property type="nucleotide sequence ID" value="XM_033535267.1"/>
</dbReference>
<dbReference type="AlphaFoldDB" id="A0A6A6AY95"/>
<keyword evidence="1" id="KW-1133">Transmembrane helix</keyword>
<sequence>MQASIHTQRGASAFIPFSFCLLPFSLLHTIPFLVVLGCLFSCISVFLPVSLLFLPVSTCLIPTSISMPFLWGGWAFFFWVGGFFGWSFLLLYARTPLCGAGGRRVSFVVSIVSFVGNGSVDGCGVEKEFSSYTYLRRGSAGGSYI</sequence>
<feature type="transmembrane region" description="Helical" evidence="1">
    <location>
        <begin position="21"/>
        <end position="54"/>
    </location>
</feature>
<name>A0A6A6AY95_9PEZI</name>
<keyword evidence="3" id="KW-1185">Reference proteome</keyword>
<feature type="transmembrane region" description="Helical" evidence="1">
    <location>
        <begin position="74"/>
        <end position="93"/>
    </location>
</feature>